<evidence type="ECO:0008006" key="3">
    <source>
        <dbReference type="Google" id="ProtNLM"/>
    </source>
</evidence>
<accession>D4ZCM0</accession>
<protein>
    <recommendedName>
        <fullName evidence="3">DUF937 domain-containing protein</fullName>
    </recommendedName>
</protein>
<organism evidence="1 2">
    <name type="scientific">Shewanella violacea (strain JCM 10179 / CIP 106290 / LMG 19151 / DSS12)</name>
    <dbReference type="NCBI Taxonomy" id="637905"/>
    <lineage>
        <taxon>Bacteria</taxon>
        <taxon>Pseudomonadati</taxon>
        <taxon>Pseudomonadota</taxon>
        <taxon>Gammaproteobacteria</taxon>
        <taxon>Alteromonadales</taxon>
        <taxon>Shewanellaceae</taxon>
        <taxon>Shewanella</taxon>
    </lineage>
</organism>
<dbReference type="AlphaFoldDB" id="D4ZCM0"/>
<reference evidence="2" key="1">
    <citation type="journal article" date="2010" name="Mol. Biosyst.">
        <title>Complete genome sequence and comparative analysis of Shewanella violacea, a psychrophilic and piezophilic bacterium from deep sea floor sediments.</title>
        <authorList>
            <person name="Aono E."/>
            <person name="Baba T."/>
            <person name="Ara T."/>
            <person name="Nishi T."/>
            <person name="Nakamichi T."/>
            <person name="Inamoto E."/>
            <person name="Toyonaga H."/>
            <person name="Hasegawa M."/>
            <person name="Takai Y."/>
            <person name="Okumura Y."/>
            <person name="Baba M."/>
            <person name="Tomita M."/>
            <person name="Kato C."/>
            <person name="Oshima T."/>
            <person name="Nakasone K."/>
            <person name="Mori H."/>
        </authorList>
    </citation>
    <scope>NUCLEOTIDE SEQUENCE [LARGE SCALE GENOMIC DNA]</scope>
    <source>
        <strain evidence="2">JCM 10179 / CIP 106290 / LMG 19151 / DSS12</strain>
    </source>
</reference>
<dbReference type="STRING" id="637905.SVI_3794"/>
<dbReference type="OrthoDB" id="5957313at2"/>
<dbReference type="Gene3D" id="1.10.10.690">
    <property type="entry name" value="YidB-like"/>
    <property type="match status" value="1"/>
</dbReference>
<dbReference type="InterPro" id="IPR045372">
    <property type="entry name" value="YidB"/>
</dbReference>
<dbReference type="Proteomes" id="UP000002350">
    <property type="component" value="Chromosome"/>
</dbReference>
<dbReference type="SUPFAM" id="SSF140804">
    <property type="entry name" value="YidB-like"/>
    <property type="match status" value="1"/>
</dbReference>
<dbReference type="Pfam" id="PF20159">
    <property type="entry name" value="YidB"/>
    <property type="match status" value="1"/>
</dbReference>
<dbReference type="RefSeq" id="WP_013053058.1">
    <property type="nucleotide sequence ID" value="NC_014012.1"/>
</dbReference>
<gene>
    <name evidence="1" type="ordered locus">SVI_3794</name>
</gene>
<dbReference type="KEGG" id="svo:SVI_3794"/>
<proteinExistence type="predicted"/>
<dbReference type="EMBL" id="AP011177">
    <property type="protein sequence ID" value="BAJ03765.1"/>
    <property type="molecule type" value="Genomic_DNA"/>
</dbReference>
<evidence type="ECO:0000313" key="2">
    <source>
        <dbReference type="Proteomes" id="UP000002350"/>
    </source>
</evidence>
<name>D4ZCM0_SHEVD</name>
<evidence type="ECO:0000313" key="1">
    <source>
        <dbReference type="EMBL" id="BAJ03765.1"/>
    </source>
</evidence>
<dbReference type="HOGENOM" id="CLU_084747_4_0_6"/>
<keyword evidence="2" id="KW-1185">Reference proteome</keyword>
<sequence>MDITQILRTGAKLFNQSSADTAHLSENNIVAALSRLLGGDSDGQGINLQNIIKSLDGAGLASIAASWLGKGSNAAISTDDIAKVFHPDKISAFASELELPEHKAVSGLQDVLPAIVDHASPGGEIAGDLFKAVGGLAGIMKIGASIFGENKPNN</sequence>
<dbReference type="eggNOG" id="COG3753">
    <property type="taxonomic scope" value="Bacteria"/>
</dbReference>
<dbReference type="InterPro" id="IPR027405">
    <property type="entry name" value="YidB-like"/>
</dbReference>